<name>A0A2K3MCN0_TRIPR</name>
<dbReference type="AlphaFoldDB" id="A0A2K3MCN0"/>
<comment type="caution">
    <text evidence="1">The sequence shown here is derived from an EMBL/GenBank/DDBJ whole genome shotgun (WGS) entry which is preliminary data.</text>
</comment>
<accession>A0A2K3MCN0</accession>
<dbReference type="PANTHER" id="PTHR36617:SF5">
    <property type="entry name" value="OS05G0421675 PROTEIN"/>
    <property type="match status" value="1"/>
</dbReference>
<protein>
    <recommendedName>
        <fullName evidence="3">Cysteine-rich receptor-like protein kinase</fullName>
    </recommendedName>
</protein>
<proteinExistence type="predicted"/>
<evidence type="ECO:0000313" key="1">
    <source>
        <dbReference type="EMBL" id="PNX88554.1"/>
    </source>
</evidence>
<organism evidence="1 2">
    <name type="scientific">Trifolium pratense</name>
    <name type="common">Red clover</name>
    <dbReference type="NCBI Taxonomy" id="57577"/>
    <lineage>
        <taxon>Eukaryota</taxon>
        <taxon>Viridiplantae</taxon>
        <taxon>Streptophyta</taxon>
        <taxon>Embryophyta</taxon>
        <taxon>Tracheophyta</taxon>
        <taxon>Spermatophyta</taxon>
        <taxon>Magnoliopsida</taxon>
        <taxon>eudicotyledons</taxon>
        <taxon>Gunneridae</taxon>
        <taxon>Pentapetalae</taxon>
        <taxon>rosids</taxon>
        <taxon>fabids</taxon>
        <taxon>Fabales</taxon>
        <taxon>Fabaceae</taxon>
        <taxon>Papilionoideae</taxon>
        <taxon>50 kb inversion clade</taxon>
        <taxon>NPAAA clade</taxon>
        <taxon>Hologalegina</taxon>
        <taxon>IRL clade</taxon>
        <taxon>Trifolieae</taxon>
        <taxon>Trifolium</taxon>
    </lineage>
</organism>
<gene>
    <name evidence="1" type="ORF">L195_g044660</name>
</gene>
<sequence>MVWREYLKKCGDGSDTLFWIDPWLGESPLCERFRRLFDLSENKSGTVAEMTSLGWETGGGVGVAEAVVGLGGGVVDFSVRDAYQVLTSQDSVILDACYDLVWHKKLFLVLLDVESAHHLFLSCSTYGSLWVLVRSWIGVSMVDYTSLGDHFVQFTSSAGCSRARRSFMQLIWLACVWIIWTERNHRLFGGSASTSHQLLDKIKLFSYRWLKTTNVTLVSSYHSWWSDLYFV</sequence>
<dbReference type="Proteomes" id="UP000236291">
    <property type="component" value="Unassembled WGS sequence"/>
</dbReference>
<evidence type="ECO:0008006" key="3">
    <source>
        <dbReference type="Google" id="ProtNLM"/>
    </source>
</evidence>
<reference evidence="1 2" key="2">
    <citation type="journal article" date="2017" name="Front. Plant Sci.">
        <title>Gene Classification and Mining of Molecular Markers Useful in Red Clover (Trifolium pratense) Breeding.</title>
        <authorList>
            <person name="Istvanek J."/>
            <person name="Dluhosova J."/>
            <person name="Dluhos P."/>
            <person name="Patkova L."/>
            <person name="Nedelnik J."/>
            <person name="Repkova J."/>
        </authorList>
    </citation>
    <scope>NUCLEOTIDE SEQUENCE [LARGE SCALE GENOMIC DNA]</scope>
    <source>
        <strain evidence="2">cv. Tatra</strain>
        <tissue evidence="1">Young leaves</tissue>
    </source>
</reference>
<dbReference type="PANTHER" id="PTHR36617">
    <property type="entry name" value="PROTEIN, PUTATIVE-RELATED"/>
    <property type="match status" value="1"/>
</dbReference>
<dbReference type="EMBL" id="ASHM01057009">
    <property type="protein sequence ID" value="PNX88554.1"/>
    <property type="molecule type" value="Genomic_DNA"/>
</dbReference>
<dbReference type="STRING" id="57577.A0A2K3MCN0"/>
<evidence type="ECO:0000313" key="2">
    <source>
        <dbReference type="Proteomes" id="UP000236291"/>
    </source>
</evidence>
<reference evidence="1 2" key="1">
    <citation type="journal article" date="2014" name="Am. J. Bot.">
        <title>Genome assembly and annotation for red clover (Trifolium pratense; Fabaceae).</title>
        <authorList>
            <person name="Istvanek J."/>
            <person name="Jaros M."/>
            <person name="Krenek A."/>
            <person name="Repkova J."/>
        </authorList>
    </citation>
    <scope>NUCLEOTIDE SEQUENCE [LARGE SCALE GENOMIC DNA]</scope>
    <source>
        <strain evidence="2">cv. Tatra</strain>
        <tissue evidence="1">Young leaves</tissue>
    </source>
</reference>